<evidence type="ECO:0000256" key="6">
    <source>
        <dbReference type="SAM" id="Phobius"/>
    </source>
</evidence>
<gene>
    <name evidence="7" type="ORF">bsdE14_11340</name>
</gene>
<accession>A0ABQ5N3K2</accession>
<keyword evidence="5 6" id="KW-0472">Membrane</keyword>
<reference evidence="7 8" key="1">
    <citation type="journal article" date="2024" name="Int. J. Syst. Evol. Microbiol.">
        <title>Clostridium omnivorum sp. nov., isolated from anoxic soil under the treatment of reductive soil disinfestation.</title>
        <authorList>
            <person name="Ueki A."/>
            <person name="Tonouchi A."/>
            <person name="Kaku N."/>
            <person name="Honma S."/>
            <person name="Ueki K."/>
        </authorList>
    </citation>
    <scope>NUCLEOTIDE SEQUENCE [LARGE SCALE GENOMIC DNA]</scope>
    <source>
        <strain evidence="7 8">E14</strain>
    </source>
</reference>
<proteinExistence type="predicted"/>
<evidence type="ECO:0000256" key="1">
    <source>
        <dbReference type="ARBA" id="ARBA00004651"/>
    </source>
</evidence>
<dbReference type="EMBL" id="BRXR01000001">
    <property type="protein sequence ID" value="GLC29724.1"/>
    <property type="molecule type" value="Genomic_DNA"/>
</dbReference>
<feature type="transmembrane region" description="Helical" evidence="6">
    <location>
        <begin position="264"/>
        <end position="284"/>
    </location>
</feature>
<feature type="transmembrane region" description="Helical" evidence="6">
    <location>
        <begin position="399"/>
        <end position="420"/>
    </location>
</feature>
<comment type="subcellular location">
    <subcellularLocation>
        <location evidence="1">Cell membrane</location>
        <topology evidence="1">Multi-pass membrane protein</topology>
    </subcellularLocation>
</comment>
<feature type="transmembrane region" description="Helical" evidence="6">
    <location>
        <begin position="305"/>
        <end position="324"/>
    </location>
</feature>
<evidence type="ECO:0000256" key="4">
    <source>
        <dbReference type="ARBA" id="ARBA00022989"/>
    </source>
</evidence>
<dbReference type="RefSeq" id="WP_264849010.1">
    <property type="nucleotide sequence ID" value="NZ_BRXR01000001.1"/>
</dbReference>
<evidence type="ECO:0000256" key="5">
    <source>
        <dbReference type="ARBA" id="ARBA00023136"/>
    </source>
</evidence>
<feature type="transmembrane region" description="Helical" evidence="6">
    <location>
        <begin position="12"/>
        <end position="32"/>
    </location>
</feature>
<dbReference type="Proteomes" id="UP001208567">
    <property type="component" value="Unassembled WGS sequence"/>
</dbReference>
<organism evidence="7 8">
    <name type="scientific">Clostridium omnivorum</name>
    <dbReference type="NCBI Taxonomy" id="1604902"/>
    <lineage>
        <taxon>Bacteria</taxon>
        <taxon>Bacillati</taxon>
        <taxon>Bacillota</taxon>
        <taxon>Clostridia</taxon>
        <taxon>Eubacteriales</taxon>
        <taxon>Clostridiaceae</taxon>
        <taxon>Clostridium</taxon>
    </lineage>
</organism>
<evidence type="ECO:0000313" key="8">
    <source>
        <dbReference type="Proteomes" id="UP001208567"/>
    </source>
</evidence>
<evidence type="ECO:0000256" key="2">
    <source>
        <dbReference type="ARBA" id="ARBA00022475"/>
    </source>
</evidence>
<evidence type="ECO:0000256" key="3">
    <source>
        <dbReference type="ARBA" id="ARBA00022692"/>
    </source>
</evidence>
<feature type="transmembrane region" description="Helical" evidence="6">
    <location>
        <begin position="180"/>
        <end position="197"/>
    </location>
</feature>
<feature type="transmembrane region" description="Helical" evidence="6">
    <location>
        <begin position="336"/>
        <end position="354"/>
    </location>
</feature>
<feature type="transmembrane region" description="Helical" evidence="6">
    <location>
        <begin position="90"/>
        <end position="112"/>
    </location>
</feature>
<dbReference type="InterPro" id="IPR050833">
    <property type="entry name" value="Poly_Biosynth_Transport"/>
</dbReference>
<keyword evidence="3 6" id="KW-0812">Transmembrane</keyword>
<feature type="transmembrane region" description="Helical" evidence="6">
    <location>
        <begin position="239"/>
        <end position="258"/>
    </location>
</feature>
<feature type="transmembrane region" description="Helical" evidence="6">
    <location>
        <begin position="462"/>
        <end position="484"/>
    </location>
</feature>
<keyword evidence="4 6" id="KW-1133">Transmembrane helix</keyword>
<evidence type="ECO:0000313" key="7">
    <source>
        <dbReference type="EMBL" id="GLC29724.1"/>
    </source>
</evidence>
<keyword evidence="2" id="KW-1003">Cell membrane</keyword>
<dbReference type="PANTHER" id="PTHR30250">
    <property type="entry name" value="PST FAMILY PREDICTED COLANIC ACID TRANSPORTER"/>
    <property type="match status" value="1"/>
</dbReference>
<comment type="caution">
    <text evidence="7">The sequence shown here is derived from an EMBL/GenBank/DDBJ whole genome shotgun (WGS) entry which is preliminary data.</text>
</comment>
<feature type="transmembrane region" description="Helical" evidence="6">
    <location>
        <begin position="432"/>
        <end position="456"/>
    </location>
</feature>
<keyword evidence="8" id="KW-1185">Reference proteome</keyword>
<feature type="transmembrane region" description="Helical" evidence="6">
    <location>
        <begin position="44"/>
        <end position="69"/>
    </location>
</feature>
<protein>
    <submittedName>
        <fullName evidence="7">Sugar translocase</fullName>
    </submittedName>
</protein>
<feature type="transmembrane region" description="Helical" evidence="6">
    <location>
        <begin position="124"/>
        <end position="140"/>
    </location>
</feature>
<dbReference type="PANTHER" id="PTHR30250:SF26">
    <property type="entry name" value="PSMA PROTEIN"/>
    <property type="match status" value="1"/>
</dbReference>
<sequence length="507" mass="57928">MRTKKAVKNLTYNLIFYIIASLLGFVTRKIFINELGVQIAGLNSLFSSVLGFLNLAELGIESAVIFALYKPLAQDEKENIKGIIVFYQRLYRIAGIVILLLGLISTIFLPFFAKGQVNSHLVKVYFVIYILNTVVTYLFSSKLSLLNVDQKSYIISSIDGIMKILKSVAQILILIVYKSFLLYLALEALFSLIYYAYMNRIINKQYPWLKECNAVLDSDTKKSIFKNIKALSYHKIGSFVVYSTDYLVMSAFSTLSAVGMYSNYIMVINFFLNAIVKMFNGITASIGNLIIEDNSQKNYDVFKKLFLFNYWIVVFITISLYNTMDYFIAIWLGKQYFVSRFILIIALVNFYITALRPCVERFKEAAGIYNEDKYAPIAESIINLGFSILFAKYMGIAGVVLGTVVSDVAVIFWVKPLLVYKKVFRVSFKNYLLLYGKTLLLAIGILIISSGILKVLVLPYNFYGFMLNCMLNVVIINLILILVFRKTEEYSYLKNLVMSKFKIKTLN</sequence>
<name>A0ABQ5N3K2_9CLOT</name>